<keyword evidence="3 8" id="KW-0813">Transport</keyword>
<feature type="transmembrane region" description="Helical" evidence="8">
    <location>
        <begin position="138"/>
        <end position="159"/>
    </location>
</feature>
<dbReference type="Gene3D" id="1.10.3720.10">
    <property type="entry name" value="MetI-like"/>
    <property type="match status" value="1"/>
</dbReference>
<dbReference type="Pfam" id="PF00528">
    <property type="entry name" value="BPD_transp_1"/>
    <property type="match status" value="1"/>
</dbReference>
<evidence type="ECO:0000256" key="8">
    <source>
        <dbReference type="RuleBase" id="RU363032"/>
    </source>
</evidence>
<evidence type="ECO:0000313" key="10">
    <source>
        <dbReference type="Proteomes" id="UP000318927"/>
    </source>
</evidence>
<evidence type="ECO:0000256" key="3">
    <source>
        <dbReference type="ARBA" id="ARBA00022448"/>
    </source>
</evidence>
<dbReference type="EMBL" id="CP042295">
    <property type="protein sequence ID" value="QDY86798.1"/>
    <property type="molecule type" value="Genomic_DNA"/>
</dbReference>
<feature type="transmembrane region" description="Helical" evidence="8">
    <location>
        <begin position="234"/>
        <end position="257"/>
    </location>
</feature>
<feature type="transmembrane region" description="Helical" evidence="8">
    <location>
        <begin position="188"/>
        <end position="208"/>
    </location>
</feature>
<dbReference type="KEGG" id="mans:FRW55_01305"/>
<dbReference type="PANTHER" id="PTHR43848:SF2">
    <property type="entry name" value="PUTRESCINE TRANSPORT SYSTEM PERMEASE PROTEIN POTI"/>
    <property type="match status" value="1"/>
</dbReference>
<organism evidence="9 10">
    <name type="scientific">Mycoplasma anserisalpingitidis</name>
    <dbReference type="NCBI Taxonomy" id="519450"/>
    <lineage>
        <taxon>Bacteria</taxon>
        <taxon>Bacillati</taxon>
        <taxon>Mycoplasmatota</taxon>
        <taxon>Mollicutes</taxon>
        <taxon>Mycoplasmataceae</taxon>
        <taxon>Mycoplasma</taxon>
    </lineage>
</organism>
<keyword evidence="7 8" id="KW-0472">Membrane</keyword>
<protein>
    <submittedName>
        <fullName evidence="9">ABC transporter permease subunit</fullName>
    </submittedName>
</protein>
<evidence type="ECO:0000256" key="2">
    <source>
        <dbReference type="ARBA" id="ARBA00007069"/>
    </source>
</evidence>
<reference evidence="9 10" key="1">
    <citation type="journal article" date="2019" name="Microbiol. Resour. Announc.">
        <title>Complete Genome Sequences of Three Mycoplasma anserisalpingitis (Mycoplasma sp. 1220) Strains.</title>
        <authorList>
            <person name="Grozner D."/>
            <person name="Forro B."/>
            <person name="Kovacs A.B."/>
            <person name="Marton S."/>
            <person name="Banyai K."/>
            <person name="Kreizinger Z."/>
            <person name="Sulyok K.M."/>
            <person name="Gyuranecz M."/>
        </authorList>
    </citation>
    <scope>NUCLEOTIDE SEQUENCE [LARGE SCALE GENOMIC DNA]</scope>
    <source>
        <strain evidence="9 10">ATCC:BAA-2147</strain>
    </source>
</reference>
<evidence type="ECO:0000313" key="9">
    <source>
        <dbReference type="EMBL" id="QDY86798.1"/>
    </source>
</evidence>
<feature type="transmembrane region" description="Helical" evidence="8">
    <location>
        <begin position="112"/>
        <end position="132"/>
    </location>
</feature>
<dbReference type="InterPro" id="IPR000515">
    <property type="entry name" value="MetI-like"/>
</dbReference>
<evidence type="ECO:0000256" key="5">
    <source>
        <dbReference type="ARBA" id="ARBA00022692"/>
    </source>
</evidence>
<comment type="subcellular location">
    <subcellularLocation>
        <location evidence="1 8">Cell membrane</location>
        <topology evidence="1 8">Multi-pass membrane protein</topology>
    </subcellularLocation>
</comment>
<dbReference type="PROSITE" id="PS50928">
    <property type="entry name" value="ABC_TM1"/>
    <property type="match status" value="1"/>
</dbReference>
<dbReference type="GO" id="GO:0005886">
    <property type="term" value="C:plasma membrane"/>
    <property type="evidence" value="ECO:0007669"/>
    <property type="project" value="UniProtKB-SubCell"/>
</dbReference>
<comment type="similarity">
    <text evidence="2">Belongs to the binding-protein-dependent transport system permease family. CysTW subfamily.</text>
</comment>
<keyword evidence="10" id="KW-1185">Reference proteome</keyword>
<dbReference type="InterPro" id="IPR035906">
    <property type="entry name" value="MetI-like_sf"/>
</dbReference>
<evidence type="ECO:0000256" key="4">
    <source>
        <dbReference type="ARBA" id="ARBA00022475"/>
    </source>
</evidence>
<name>A0A5B8JZN0_9MOLU</name>
<dbReference type="OrthoDB" id="9782004at2"/>
<evidence type="ECO:0000256" key="6">
    <source>
        <dbReference type="ARBA" id="ARBA00022989"/>
    </source>
</evidence>
<sequence>MSKIWETIKRSYVFIILAFVYIPLVVGAIFTFNKSSDKGTYLTSWSKFSWSNWATIFNSGRDIALINSIILAILTSIIVITISLISVYAVYRSKSRVLRSSLSATSNIPLINPDNITAIGLVLVFTLFFGVISSDNEGFSRVVIGHAVMTLPYAIFLMYPRSEKFNNNLFEASMDLGYSKIRSWFKTYFVYMIPSIIMTAVVCCVFSFDDFIITRTTSNTPTLGLKLYEGQFEAWALCFGVIALIMVIFGNAIYISIKNKHIKRNKKSIIIKRLFNKNKNKGNFENTIELNLRGGEMDV</sequence>
<evidence type="ECO:0000256" key="1">
    <source>
        <dbReference type="ARBA" id="ARBA00004651"/>
    </source>
</evidence>
<dbReference type="GO" id="GO:0055085">
    <property type="term" value="P:transmembrane transport"/>
    <property type="evidence" value="ECO:0007669"/>
    <property type="project" value="InterPro"/>
</dbReference>
<gene>
    <name evidence="9" type="ORF">FRW55_01305</name>
</gene>
<dbReference type="AlphaFoldDB" id="A0A5B8JZN0"/>
<evidence type="ECO:0000256" key="7">
    <source>
        <dbReference type="ARBA" id="ARBA00023136"/>
    </source>
</evidence>
<dbReference type="CDD" id="cd06261">
    <property type="entry name" value="TM_PBP2"/>
    <property type="match status" value="1"/>
</dbReference>
<accession>A0A5B8JZN0</accession>
<dbReference type="Proteomes" id="UP000318927">
    <property type="component" value="Chromosome"/>
</dbReference>
<proteinExistence type="inferred from homology"/>
<keyword evidence="5 8" id="KW-0812">Transmembrane</keyword>
<dbReference type="InterPro" id="IPR051789">
    <property type="entry name" value="Bact_Polyamine_Transport"/>
</dbReference>
<feature type="transmembrane region" description="Helical" evidence="8">
    <location>
        <begin position="12"/>
        <end position="32"/>
    </location>
</feature>
<keyword evidence="4" id="KW-1003">Cell membrane</keyword>
<dbReference type="SUPFAM" id="SSF161098">
    <property type="entry name" value="MetI-like"/>
    <property type="match status" value="1"/>
</dbReference>
<keyword evidence="6 8" id="KW-1133">Transmembrane helix</keyword>
<dbReference type="PANTHER" id="PTHR43848">
    <property type="entry name" value="PUTRESCINE TRANSPORT SYSTEM PERMEASE PROTEIN POTI"/>
    <property type="match status" value="1"/>
</dbReference>
<dbReference type="RefSeq" id="WP_146367274.1">
    <property type="nucleotide sequence ID" value="NZ_CP041664.1"/>
</dbReference>
<feature type="transmembrane region" description="Helical" evidence="8">
    <location>
        <begin position="63"/>
        <end position="91"/>
    </location>
</feature>